<keyword evidence="2" id="KW-1185">Reference proteome</keyword>
<dbReference type="STRING" id="1036808.A0A0C3E3V9"/>
<dbReference type="Gene3D" id="1.10.560.10">
    <property type="entry name" value="GroEL-like equatorial domain"/>
    <property type="match status" value="1"/>
</dbReference>
<evidence type="ECO:0000313" key="1">
    <source>
        <dbReference type="EMBL" id="KIM63134.1"/>
    </source>
</evidence>
<dbReference type="SUPFAM" id="SSF48592">
    <property type="entry name" value="GroEL equatorial domain-like"/>
    <property type="match status" value="1"/>
</dbReference>
<organism evidence="1 2">
    <name type="scientific">Scleroderma citrinum Foug A</name>
    <dbReference type="NCBI Taxonomy" id="1036808"/>
    <lineage>
        <taxon>Eukaryota</taxon>
        <taxon>Fungi</taxon>
        <taxon>Dikarya</taxon>
        <taxon>Basidiomycota</taxon>
        <taxon>Agaricomycotina</taxon>
        <taxon>Agaricomycetes</taxon>
        <taxon>Agaricomycetidae</taxon>
        <taxon>Boletales</taxon>
        <taxon>Sclerodermatineae</taxon>
        <taxon>Sclerodermataceae</taxon>
        <taxon>Scleroderma</taxon>
    </lineage>
</organism>
<reference evidence="2" key="2">
    <citation type="submission" date="2015-01" db="EMBL/GenBank/DDBJ databases">
        <title>Evolutionary Origins and Diversification of the Mycorrhizal Mutualists.</title>
        <authorList>
            <consortium name="DOE Joint Genome Institute"/>
            <consortium name="Mycorrhizal Genomics Consortium"/>
            <person name="Kohler A."/>
            <person name="Kuo A."/>
            <person name="Nagy L.G."/>
            <person name="Floudas D."/>
            <person name="Copeland A."/>
            <person name="Barry K.W."/>
            <person name="Cichocki N."/>
            <person name="Veneault-Fourrey C."/>
            <person name="LaButti K."/>
            <person name="Lindquist E.A."/>
            <person name="Lipzen A."/>
            <person name="Lundell T."/>
            <person name="Morin E."/>
            <person name="Murat C."/>
            <person name="Riley R."/>
            <person name="Ohm R."/>
            <person name="Sun H."/>
            <person name="Tunlid A."/>
            <person name="Henrissat B."/>
            <person name="Grigoriev I.V."/>
            <person name="Hibbett D.S."/>
            <person name="Martin F."/>
        </authorList>
    </citation>
    <scope>NUCLEOTIDE SEQUENCE [LARGE SCALE GENOMIC DNA]</scope>
    <source>
        <strain evidence="2">Foug A</strain>
    </source>
</reference>
<proteinExistence type="predicted"/>
<dbReference type="AlphaFoldDB" id="A0A0C3E3V9"/>
<dbReference type="Proteomes" id="UP000053989">
    <property type="component" value="Unassembled WGS sequence"/>
</dbReference>
<dbReference type="EMBL" id="KN822037">
    <property type="protein sequence ID" value="KIM63134.1"/>
    <property type="molecule type" value="Genomic_DNA"/>
</dbReference>
<accession>A0A0C3E3V9</accession>
<gene>
    <name evidence="1" type="ORF">SCLCIDRAFT_769103</name>
</gene>
<name>A0A0C3E3V9_9AGAM</name>
<reference evidence="1 2" key="1">
    <citation type="submission" date="2014-04" db="EMBL/GenBank/DDBJ databases">
        <authorList>
            <consortium name="DOE Joint Genome Institute"/>
            <person name="Kuo A."/>
            <person name="Kohler A."/>
            <person name="Nagy L.G."/>
            <person name="Floudas D."/>
            <person name="Copeland A."/>
            <person name="Barry K.W."/>
            <person name="Cichocki N."/>
            <person name="Veneault-Fourrey C."/>
            <person name="LaButti K."/>
            <person name="Lindquist E.A."/>
            <person name="Lipzen A."/>
            <person name="Lundell T."/>
            <person name="Morin E."/>
            <person name="Murat C."/>
            <person name="Sun H."/>
            <person name="Tunlid A."/>
            <person name="Henrissat B."/>
            <person name="Grigoriev I.V."/>
            <person name="Hibbett D.S."/>
            <person name="Martin F."/>
            <person name="Nordberg H.P."/>
            <person name="Cantor M.N."/>
            <person name="Hua S.X."/>
        </authorList>
    </citation>
    <scope>NUCLEOTIDE SEQUENCE [LARGE SCALE GENOMIC DNA]</scope>
    <source>
        <strain evidence="1 2">Foug A</strain>
    </source>
</reference>
<dbReference type="InterPro" id="IPR027413">
    <property type="entry name" value="GROEL-like_equatorial_sf"/>
</dbReference>
<dbReference type="HOGENOM" id="CLU_1628056_0_0_1"/>
<evidence type="ECO:0000313" key="2">
    <source>
        <dbReference type="Proteomes" id="UP000053989"/>
    </source>
</evidence>
<sequence>MPLPLPWSTRHLRPRQIHPRTKRYFNQYQREMTMSPTGATILKSIHLDNAAIKIFVNIPEVQNDEIHHQTIVDGYRIASTAALEALEKAAVNRAYICPVQRGSAKICSTFPLTRLYKTRNYWQWMPASLQGIGSLERIQIIIHLNQFWVTSLTNQSWSTPQNA</sequence>
<protein>
    <submittedName>
        <fullName evidence="1">Uncharacterized protein</fullName>
    </submittedName>
</protein>
<dbReference type="InParanoid" id="A0A0C3E3V9"/>